<evidence type="ECO:0000259" key="1">
    <source>
        <dbReference type="Pfam" id="PF03992"/>
    </source>
</evidence>
<dbReference type="InterPro" id="IPR011008">
    <property type="entry name" value="Dimeric_a/b-barrel"/>
</dbReference>
<evidence type="ECO:0000313" key="2">
    <source>
        <dbReference type="EMBL" id="TXC71280.1"/>
    </source>
</evidence>
<organism evidence="2 3">
    <name type="scientific">Sphingomonas ginsenosidivorax</name>
    <dbReference type="NCBI Taxonomy" id="862135"/>
    <lineage>
        <taxon>Bacteria</taxon>
        <taxon>Pseudomonadati</taxon>
        <taxon>Pseudomonadota</taxon>
        <taxon>Alphaproteobacteria</taxon>
        <taxon>Sphingomonadales</taxon>
        <taxon>Sphingomonadaceae</taxon>
        <taxon>Sphingomonas</taxon>
    </lineage>
</organism>
<feature type="domain" description="ABM" evidence="1">
    <location>
        <begin position="1"/>
        <end position="62"/>
    </location>
</feature>
<dbReference type="SUPFAM" id="SSF54909">
    <property type="entry name" value="Dimeric alpha+beta barrel"/>
    <property type="match status" value="1"/>
</dbReference>
<comment type="caution">
    <text evidence="2">The sequence shown here is derived from an EMBL/GenBank/DDBJ whole genome shotgun (WGS) entry which is preliminary data.</text>
</comment>
<keyword evidence="3" id="KW-1185">Reference proteome</keyword>
<dbReference type="RefSeq" id="WP_147082415.1">
    <property type="nucleotide sequence ID" value="NZ_VOQR01000001.1"/>
</dbReference>
<proteinExistence type="predicted"/>
<keyword evidence="2" id="KW-0560">Oxidoreductase</keyword>
<evidence type="ECO:0000313" key="3">
    <source>
        <dbReference type="Proteomes" id="UP000321250"/>
    </source>
</evidence>
<accession>A0A5C6UFS0</accession>
<gene>
    <name evidence="2" type="ORF">FSB78_10235</name>
</gene>
<dbReference type="Proteomes" id="UP000321250">
    <property type="component" value="Unassembled WGS sequence"/>
</dbReference>
<keyword evidence="2" id="KW-0503">Monooxygenase</keyword>
<dbReference type="EMBL" id="VOQR01000001">
    <property type="protein sequence ID" value="TXC71280.1"/>
    <property type="molecule type" value="Genomic_DNA"/>
</dbReference>
<dbReference type="GO" id="GO:0004497">
    <property type="term" value="F:monooxygenase activity"/>
    <property type="evidence" value="ECO:0007669"/>
    <property type="project" value="UniProtKB-KW"/>
</dbReference>
<protein>
    <submittedName>
        <fullName evidence="2">Antibiotic biosynthesis monooxygenase</fullName>
    </submittedName>
</protein>
<reference evidence="2 3" key="1">
    <citation type="journal article" date="2013" name="Antonie Van Leeuwenhoek">
        <title>Sphingomonas ginsenosidivorax sp. nov., with the ability to transform ginsenosides.</title>
        <authorList>
            <person name="Jin X.F."/>
            <person name="Kim J.K."/>
            <person name="Liu Q.M."/>
            <person name="Kang M.S."/>
            <person name="He D."/>
            <person name="Jin F.X."/>
            <person name="Kim S.C."/>
            <person name="Im W.T."/>
        </authorList>
    </citation>
    <scope>NUCLEOTIDE SEQUENCE [LARGE SCALE GENOMIC DNA]</scope>
    <source>
        <strain evidence="2 3">KHI67</strain>
    </source>
</reference>
<name>A0A5C6UFS0_9SPHN</name>
<dbReference type="OrthoDB" id="287932at2"/>
<dbReference type="Gene3D" id="3.30.70.100">
    <property type="match status" value="1"/>
</dbReference>
<dbReference type="AlphaFoldDB" id="A0A5C6UFS0"/>
<sequence>MLIVTGTISVPPADLPRFVAEVEALATVTRQRDGNLSYDTAVLDAAAGRLLVAERWRDEAALFFSAVALAATVIFWL</sequence>
<dbReference type="InterPro" id="IPR007138">
    <property type="entry name" value="ABM_dom"/>
</dbReference>
<dbReference type="Pfam" id="PF03992">
    <property type="entry name" value="ABM"/>
    <property type="match status" value="1"/>
</dbReference>